<reference evidence="6" key="1">
    <citation type="submission" date="2020-10" db="EMBL/GenBank/DDBJ databases">
        <title>Connecting structure to function with the recovery of over 1000 high-quality activated sludge metagenome-assembled genomes encoding full-length rRNA genes using long-read sequencing.</title>
        <authorList>
            <person name="Singleton C.M."/>
            <person name="Petriglieri F."/>
            <person name="Kristensen J.M."/>
            <person name="Kirkegaard R.H."/>
            <person name="Michaelsen T.Y."/>
            <person name="Andersen M.H."/>
            <person name="Karst S.M."/>
            <person name="Dueholm M.S."/>
            <person name="Nielsen P.H."/>
            <person name="Albertsen M."/>
        </authorList>
    </citation>
    <scope>NUCLEOTIDE SEQUENCE</scope>
    <source>
        <strain evidence="6">Bjer_18-Q3-R1-45_BAT3C.347</strain>
    </source>
</reference>
<sequence length="372" mass="40917">MNVATVRPSADSSIKSIGFIGFPCHALAPRAQERDPRSNCGATRLSRPIYNSSGHLCRSGITTWICGTREPSSPLPNWALSPAAVRLRIAQPALSRQISNLEQELGLKLFDRVGRRLVLTGEGEQLLGDCRGLLSCASAVVERAQLLRRGDTGTLKVAASPQFIEAAMSDFLHRYAQRFPSVQVKLIEAIAWSDTLGMLERGEIHVGQNLLGAVRPGDPRFASLALQVVELLAAYHAPLILGKSGAIEIARLAAYPLLVLDNSFVSRRNFNATCRLAGTEANIVFESRTPHTLLAMAERGHGVAVVPSAVRIDRYPLRIVRVTFRGKPLHEPWPVFWDKRRHMPSYATAFCAMLAEYVREVFPISRPSEPKT</sequence>
<name>A0A9D7DWD9_9PROT</name>
<dbReference type="SUPFAM" id="SSF46785">
    <property type="entry name" value="Winged helix' DNA-binding domain"/>
    <property type="match status" value="1"/>
</dbReference>
<evidence type="ECO:0000313" key="6">
    <source>
        <dbReference type="EMBL" id="MBK6972043.1"/>
    </source>
</evidence>
<dbReference type="PANTHER" id="PTHR30419">
    <property type="entry name" value="HTH-TYPE TRANSCRIPTIONAL REGULATOR YBHD"/>
    <property type="match status" value="1"/>
</dbReference>
<evidence type="ECO:0000313" key="7">
    <source>
        <dbReference type="Proteomes" id="UP000807785"/>
    </source>
</evidence>
<evidence type="ECO:0000256" key="2">
    <source>
        <dbReference type="ARBA" id="ARBA00023015"/>
    </source>
</evidence>
<protein>
    <submittedName>
        <fullName evidence="6">LysR family transcriptional regulator</fullName>
    </submittedName>
</protein>
<dbReference type="PROSITE" id="PS50931">
    <property type="entry name" value="HTH_LYSR"/>
    <property type="match status" value="1"/>
</dbReference>
<dbReference type="Gene3D" id="3.40.190.290">
    <property type="match status" value="1"/>
</dbReference>
<dbReference type="SUPFAM" id="SSF53850">
    <property type="entry name" value="Periplasmic binding protein-like II"/>
    <property type="match status" value="1"/>
</dbReference>
<dbReference type="EMBL" id="JADJEV010000001">
    <property type="protein sequence ID" value="MBK6972043.1"/>
    <property type="molecule type" value="Genomic_DNA"/>
</dbReference>
<evidence type="ECO:0000259" key="5">
    <source>
        <dbReference type="PROSITE" id="PS50931"/>
    </source>
</evidence>
<keyword evidence="3" id="KW-0238">DNA-binding</keyword>
<organism evidence="6 7">
    <name type="scientific">Candidatus Methylophosphatis roskildensis</name>
    <dbReference type="NCBI Taxonomy" id="2899263"/>
    <lineage>
        <taxon>Bacteria</taxon>
        <taxon>Pseudomonadati</taxon>
        <taxon>Pseudomonadota</taxon>
        <taxon>Betaproteobacteria</taxon>
        <taxon>Nitrosomonadales</taxon>
        <taxon>Sterolibacteriaceae</taxon>
        <taxon>Candidatus Methylophosphatis</taxon>
    </lineage>
</organism>
<dbReference type="GO" id="GO:0003700">
    <property type="term" value="F:DNA-binding transcription factor activity"/>
    <property type="evidence" value="ECO:0007669"/>
    <property type="project" value="InterPro"/>
</dbReference>
<dbReference type="Gene3D" id="1.10.10.10">
    <property type="entry name" value="Winged helix-like DNA-binding domain superfamily/Winged helix DNA-binding domain"/>
    <property type="match status" value="1"/>
</dbReference>
<dbReference type="AlphaFoldDB" id="A0A9D7DWD9"/>
<comment type="similarity">
    <text evidence="1">Belongs to the LysR transcriptional regulatory family.</text>
</comment>
<dbReference type="PRINTS" id="PR00039">
    <property type="entry name" value="HTHLYSR"/>
</dbReference>
<dbReference type="InterPro" id="IPR000847">
    <property type="entry name" value="LysR_HTH_N"/>
</dbReference>
<dbReference type="GO" id="GO:0003677">
    <property type="term" value="F:DNA binding"/>
    <property type="evidence" value="ECO:0007669"/>
    <property type="project" value="UniProtKB-KW"/>
</dbReference>
<dbReference type="GO" id="GO:0005829">
    <property type="term" value="C:cytosol"/>
    <property type="evidence" value="ECO:0007669"/>
    <property type="project" value="TreeGrafter"/>
</dbReference>
<evidence type="ECO:0000256" key="3">
    <source>
        <dbReference type="ARBA" id="ARBA00023125"/>
    </source>
</evidence>
<comment type="caution">
    <text evidence="6">The sequence shown here is derived from an EMBL/GenBank/DDBJ whole genome shotgun (WGS) entry which is preliminary data.</text>
</comment>
<dbReference type="Proteomes" id="UP000807785">
    <property type="component" value="Unassembled WGS sequence"/>
</dbReference>
<accession>A0A9D7DWD9</accession>
<evidence type="ECO:0000256" key="1">
    <source>
        <dbReference type="ARBA" id="ARBA00009437"/>
    </source>
</evidence>
<dbReference type="Pfam" id="PF03466">
    <property type="entry name" value="LysR_substrate"/>
    <property type="match status" value="1"/>
</dbReference>
<proteinExistence type="inferred from homology"/>
<gene>
    <name evidence="6" type="ORF">IPH26_03470</name>
</gene>
<feature type="domain" description="HTH lysR-type" evidence="5">
    <location>
        <begin position="83"/>
        <end position="120"/>
    </location>
</feature>
<keyword evidence="2" id="KW-0805">Transcription regulation</keyword>
<dbReference type="InterPro" id="IPR036390">
    <property type="entry name" value="WH_DNA-bd_sf"/>
</dbReference>
<dbReference type="Pfam" id="PF00126">
    <property type="entry name" value="HTH_1"/>
    <property type="match status" value="1"/>
</dbReference>
<evidence type="ECO:0000256" key="4">
    <source>
        <dbReference type="ARBA" id="ARBA00023163"/>
    </source>
</evidence>
<dbReference type="InterPro" id="IPR005119">
    <property type="entry name" value="LysR_subst-bd"/>
</dbReference>
<dbReference type="CDD" id="cd05466">
    <property type="entry name" value="PBP2_LTTR_substrate"/>
    <property type="match status" value="1"/>
</dbReference>
<keyword evidence="4" id="KW-0804">Transcription</keyword>
<dbReference type="PANTHER" id="PTHR30419:SF30">
    <property type="entry name" value="LYSR FAMILY TRANSCRIPTIONAL REGULATOR"/>
    <property type="match status" value="1"/>
</dbReference>
<dbReference type="InterPro" id="IPR036388">
    <property type="entry name" value="WH-like_DNA-bd_sf"/>
</dbReference>
<dbReference type="InterPro" id="IPR050950">
    <property type="entry name" value="HTH-type_LysR_regulators"/>
</dbReference>